<feature type="compositionally biased region" description="Pro residues" evidence="1">
    <location>
        <begin position="425"/>
        <end position="434"/>
    </location>
</feature>
<feature type="region of interest" description="Disordered" evidence="1">
    <location>
        <begin position="56"/>
        <end position="76"/>
    </location>
</feature>
<feature type="compositionally biased region" description="Basic residues" evidence="1">
    <location>
        <begin position="235"/>
        <end position="252"/>
    </location>
</feature>
<feature type="compositionally biased region" description="Polar residues" evidence="1">
    <location>
        <begin position="443"/>
        <end position="453"/>
    </location>
</feature>
<feature type="compositionally biased region" description="Basic residues" evidence="1">
    <location>
        <begin position="164"/>
        <end position="208"/>
    </location>
</feature>
<dbReference type="AlphaFoldDB" id="A0A8S1DKL7"/>
<gene>
    <name evidence="2" type="ORF">CLODIP_2_CD09668</name>
</gene>
<comment type="caution">
    <text evidence="2">The sequence shown here is derived from an EMBL/GenBank/DDBJ whole genome shotgun (WGS) entry which is preliminary data.</text>
</comment>
<proteinExistence type="predicted"/>
<evidence type="ECO:0000256" key="1">
    <source>
        <dbReference type="SAM" id="MobiDB-lite"/>
    </source>
</evidence>
<feature type="region of interest" description="Disordered" evidence="1">
    <location>
        <begin position="97"/>
        <end position="342"/>
    </location>
</feature>
<protein>
    <submittedName>
        <fullName evidence="2">Uncharacterized protein</fullName>
    </submittedName>
</protein>
<dbReference type="EMBL" id="CADEPI010000237">
    <property type="protein sequence ID" value="CAB3381580.1"/>
    <property type="molecule type" value="Genomic_DNA"/>
</dbReference>
<name>A0A8S1DKL7_9INSE</name>
<dbReference type="Proteomes" id="UP000494165">
    <property type="component" value="Unassembled WGS sequence"/>
</dbReference>
<sequence length="783" mass="88669">MATPTTRRKRLSSLFIANENEIKLGEVSIALRFCVLDKIIPDAVVLNMAAARVGNGEVSSTVKSGSDESPVDDDDEVLRISYKDVPDDFFDSLVTEECPEDTKQKQPHAAESATKEKDKADQTDLRIKLTDRKKVESGEQKKVDDKKKDGGGTRRSRSPEKRRAVSPRKVSPKRRRSNSPQRKSRSPRATKRRSPVCRPPPKNRRSVSPKREISPRRTFTKKSPSPRRNSATHRPSPRRSPARRRSASRSPRRPSTDLFSARMNSRRNRQRRSISPMRRDCRKSISLSPEPPERASRSQATRSIPRRRSRSRSRSPLRKISGTPPQNTFMTSTKPSLLSTPQPSLEEIASGAAIPYQMPYGGYRPPGQMMYNYPHPQAPYHPPVMQYPQRYPSQPAVPGIGDVGTLSMAYPLPQPVPRPFLEDPLPSPSTPPAPKTKKPLKTMSSITSGASSNDIDESKNSMKLSDFLASMTAANNKPMEYKKAIDDRIKAAIARFDATFLQPLRFQVIPSTVEVKDEVEALPNQSPLLKKPLVKLDNFIRPLNLRALKVPDKPQFVCKKPELVPPKPEISIKKLLASNKKQVSRKDSCTSPIRVRNSNVGCQTDPIPDPPPPICLTCIERNKRTYINHWTQMKPTAMCDTSVQTMDMPVPRLGPPVNPYEQEDLRHSLRGRVSPWEYENQRDDPHALMEPQHLPRSPINRPPELYESPPRYAPQTFLPMPEVIYRRRTRSPSPQLPPPHYHDYQLSPRMISPPARRILSPPRRLSPPAHPSCLRRAESRRGF</sequence>
<feature type="region of interest" description="Disordered" evidence="1">
    <location>
        <begin position="683"/>
        <end position="713"/>
    </location>
</feature>
<feature type="compositionally biased region" description="Low complexity" evidence="1">
    <location>
        <begin position="753"/>
        <end position="763"/>
    </location>
</feature>
<feature type="compositionally biased region" description="Polar residues" evidence="1">
    <location>
        <begin position="323"/>
        <end position="342"/>
    </location>
</feature>
<feature type="compositionally biased region" description="Basic residues" evidence="1">
    <location>
        <begin position="304"/>
        <end position="317"/>
    </location>
</feature>
<feature type="compositionally biased region" description="Polar residues" evidence="1">
    <location>
        <begin position="221"/>
        <end position="233"/>
    </location>
</feature>
<accession>A0A8S1DKL7</accession>
<feature type="region of interest" description="Disordered" evidence="1">
    <location>
        <begin position="415"/>
        <end position="458"/>
    </location>
</feature>
<evidence type="ECO:0000313" key="3">
    <source>
        <dbReference type="Proteomes" id="UP000494165"/>
    </source>
</evidence>
<feature type="region of interest" description="Disordered" evidence="1">
    <location>
        <begin position="753"/>
        <end position="783"/>
    </location>
</feature>
<evidence type="ECO:0000313" key="2">
    <source>
        <dbReference type="EMBL" id="CAB3381580.1"/>
    </source>
</evidence>
<feature type="compositionally biased region" description="Basic and acidic residues" evidence="1">
    <location>
        <begin position="113"/>
        <end position="163"/>
    </location>
</feature>
<keyword evidence="3" id="KW-1185">Reference proteome</keyword>
<reference evidence="2 3" key="1">
    <citation type="submission" date="2020-04" db="EMBL/GenBank/DDBJ databases">
        <authorList>
            <person name="Alioto T."/>
            <person name="Alioto T."/>
            <person name="Gomez Garrido J."/>
        </authorList>
    </citation>
    <scope>NUCLEOTIDE SEQUENCE [LARGE SCALE GENOMIC DNA]</scope>
</reference>
<organism evidence="2 3">
    <name type="scientific">Cloeon dipterum</name>
    <dbReference type="NCBI Taxonomy" id="197152"/>
    <lineage>
        <taxon>Eukaryota</taxon>
        <taxon>Metazoa</taxon>
        <taxon>Ecdysozoa</taxon>
        <taxon>Arthropoda</taxon>
        <taxon>Hexapoda</taxon>
        <taxon>Insecta</taxon>
        <taxon>Pterygota</taxon>
        <taxon>Palaeoptera</taxon>
        <taxon>Ephemeroptera</taxon>
        <taxon>Pisciforma</taxon>
        <taxon>Baetidae</taxon>
        <taxon>Cloeon</taxon>
    </lineage>
</organism>